<accession>A0AAE0AYL1</accession>
<dbReference type="Proteomes" id="UP001281410">
    <property type="component" value="Unassembled WGS sequence"/>
</dbReference>
<evidence type="ECO:0000313" key="2">
    <source>
        <dbReference type="Proteomes" id="UP001281410"/>
    </source>
</evidence>
<evidence type="ECO:0000313" key="1">
    <source>
        <dbReference type="EMBL" id="KAK3226110.1"/>
    </source>
</evidence>
<reference evidence="1" key="1">
    <citation type="journal article" date="2023" name="Plant J.">
        <title>Genome sequences and population genomics provide insights into the demographic history, inbreeding, and mutation load of two 'living fossil' tree species of Dipteronia.</title>
        <authorList>
            <person name="Feng Y."/>
            <person name="Comes H.P."/>
            <person name="Chen J."/>
            <person name="Zhu S."/>
            <person name="Lu R."/>
            <person name="Zhang X."/>
            <person name="Li P."/>
            <person name="Qiu J."/>
            <person name="Olsen K.M."/>
            <person name="Qiu Y."/>
        </authorList>
    </citation>
    <scope>NUCLEOTIDE SEQUENCE</scope>
    <source>
        <strain evidence="1">NBL</strain>
    </source>
</reference>
<sequence length="163" mass="18219">MVSGVIKRVLDVYKMGSGQQVNVQKSCITFSPSTSEVLRVQIMGLVELEKVQAFDKHLGHPTLVGKNKIKTFNELKEKGSEEGEKKISWVKWETLYLPKSLGGLGLMDLGLFNQALVAKQALRLAVGECSLVAQVMKAKYFRNEEFLSVRLKPGNSHVWRSLV</sequence>
<proteinExistence type="predicted"/>
<comment type="caution">
    <text evidence="1">The sequence shown here is derived from an EMBL/GenBank/DDBJ whole genome shotgun (WGS) entry which is preliminary data.</text>
</comment>
<gene>
    <name evidence="1" type="ORF">Dsin_005972</name>
</gene>
<dbReference type="AlphaFoldDB" id="A0AAE0AYL1"/>
<dbReference type="PANTHER" id="PTHR33116">
    <property type="entry name" value="REVERSE TRANSCRIPTASE ZINC-BINDING DOMAIN-CONTAINING PROTEIN-RELATED-RELATED"/>
    <property type="match status" value="1"/>
</dbReference>
<dbReference type="PANTHER" id="PTHR33116:SF86">
    <property type="entry name" value="REVERSE TRANSCRIPTASE DOMAIN-CONTAINING PROTEIN"/>
    <property type="match status" value="1"/>
</dbReference>
<organism evidence="1 2">
    <name type="scientific">Dipteronia sinensis</name>
    <dbReference type="NCBI Taxonomy" id="43782"/>
    <lineage>
        <taxon>Eukaryota</taxon>
        <taxon>Viridiplantae</taxon>
        <taxon>Streptophyta</taxon>
        <taxon>Embryophyta</taxon>
        <taxon>Tracheophyta</taxon>
        <taxon>Spermatophyta</taxon>
        <taxon>Magnoliopsida</taxon>
        <taxon>eudicotyledons</taxon>
        <taxon>Gunneridae</taxon>
        <taxon>Pentapetalae</taxon>
        <taxon>rosids</taxon>
        <taxon>malvids</taxon>
        <taxon>Sapindales</taxon>
        <taxon>Sapindaceae</taxon>
        <taxon>Hippocastanoideae</taxon>
        <taxon>Acereae</taxon>
        <taxon>Dipteronia</taxon>
    </lineage>
</organism>
<dbReference type="EMBL" id="JANJYJ010000002">
    <property type="protein sequence ID" value="KAK3226110.1"/>
    <property type="molecule type" value="Genomic_DNA"/>
</dbReference>
<name>A0AAE0AYL1_9ROSI</name>
<protein>
    <submittedName>
        <fullName evidence="1">Uncharacterized protein</fullName>
    </submittedName>
</protein>
<keyword evidence="2" id="KW-1185">Reference proteome</keyword>